<sequence length="136" mass="15760">MEASQKNAVKHHDELPKEPFNETDMLLHWTNFAERLKAKGQHIMATYMLMDDPVLEGTTIKLQLPNESSKVDFDNNKNDLLGYLRGHLHNHDVSIEVQVNEIVESRYAFTPQEKFEKLKSINPALELLKKTFDLDV</sequence>
<evidence type="ECO:0008006" key="3">
    <source>
        <dbReference type="Google" id="ProtNLM"/>
    </source>
</evidence>
<organism evidence="1 2">
    <name type="scientific">Flavobacterium suncheonense GH29-5 = DSM 17707</name>
    <dbReference type="NCBI Taxonomy" id="1121899"/>
    <lineage>
        <taxon>Bacteria</taxon>
        <taxon>Pseudomonadati</taxon>
        <taxon>Bacteroidota</taxon>
        <taxon>Flavobacteriia</taxon>
        <taxon>Flavobacteriales</taxon>
        <taxon>Flavobacteriaceae</taxon>
        <taxon>Flavobacterium</taxon>
    </lineage>
</organism>
<gene>
    <name evidence="1" type="ORF">Q764_05480</name>
</gene>
<accession>A0A0A2MBJ5</accession>
<evidence type="ECO:0000313" key="2">
    <source>
        <dbReference type="Proteomes" id="UP000030121"/>
    </source>
</evidence>
<name>A0A0A2MBJ5_9FLAO</name>
<dbReference type="EMBL" id="JRLW01000004">
    <property type="protein sequence ID" value="KGO90057.1"/>
    <property type="molecule type" value="Genomic_DNA"/>
</dbReference>
<dbReference type="STRING" id="1121899.GCA_000430025_01285"/>
<dbReference type="eggNOG" id="COG3266">
    <property type="taxonomic scope" value="Bacteria"/>
</dbReference>
<dbReference type="AlphaFoldDB" id="A0A0A2MBJ5"/>
<comment type="caution">
    <text evidence="1">The sequence shown here is derived from an EMBL/GenBank/DDBJ whole genome shotgun (WGS) entry which is preliminary data.</text>
</comment>
<proteinExistence type="predicted"/>
<keyword evidence="2" id="KW-1185">Reference proteome</keyword>
<dbReference type="Proteomes" id="UP000030121">
    <property type="component" value="Unassembled WGS sequence"/>
</dbReference>
<evidence type="ECO:0000313" key="1">
    <source>
        <dbReference type="EMBL" id="KGO90057.1"/>
    </source>
</evidence>
<protein>
    <recommendedName>
        <fullName evidence="3">DNA polymerase III subunit gamma/tau</fullName>
    </recommendedName>
</protein>
<reference evidence="1 2" key="1">
    <citation type="submission" date="2013-09" db="EMBL/GenBank/DDBJ databases">
        <authorList>
            <person name="Zeng Z."/>
            <person name="Chen C."/>
        </authorList>
    </citation>
    <scope>NUCLEOTIDE SEQUENCE [LARGE SCALE GENOMIC DNA]</scope>
    <source>
        <strain evidence="1 2">GH29-5</strain>
    </source>
</reference>